<dbReference type="WBParaSite" id="NBR_0000998301-mRNA-1">
    <property type="protein sequence ID" value="NBR_0000998301-mRNA-1"/>
    <property type="gene ID" value="NBR_0000998301"/>
</dbReference>
<feature type="region of interest" description="Disordered" evidence="1">
    <location>
        <begin position="1"/>
        <end position="151"/>
    </location>
</feature>
<feature type="compositionally biased region" description="Polar residues" evidence="1">
    <location>
        <begin position="123"/>
        <end position="137"/>
    </location>
</feature>
<dbReference type="Proteomes" id="UP000271162">
    <property type="component" value="Unassembled WGS sequence"/>
</dbReference>
<protein>
    <submittedName>
        <fullName evidence="2 4">Uncharacterized protein</fullName>
    </submittedName>
</protein>
<reference evidence="4" key="1">
    <citation type="submission" date="2017-02" db="UniProtKB">
        <authorList>
            <consortium name="WormBaseParasite"/>
        </authorList>
    </citation>
    <scope>IDENTIFICATION</scope>
</reference>
<feature type="compositionally biased region" description="Low complexity" evidence="1">
    <location>
        <begin position="76"/>
        <end position="87"/>
    </location>
</feature>
<keyword evidence="3" id="KW-1185">Reference proteome</keyword>
<feature type="compositionally biased region" description="Polar residues" evidence="1">
    <location>
        <begin position="52"/>
        <end position="63"/>
    </location>
</feature>
<proteinExistence type="predicted"/>
<reference evidence="2 3" key="2">
    <citation type="submission" date="2018-11" db="EMBL/GenBank/DDBJ databases">
        <authorList>
            <consortium name="Pathogen Informatics"/>
        </authorList>
    </citation>
    <scope>NUCLEOTIDE SEQUENCE [LARGE SCALE GENOMIC DNA]</scope>
</reference>
<evidence type="ECO:0000313" key="3">
    <source>
        <dbReference type="Proteomes" id="UP000271162"/>
    </source>
</evidence>
<evidence type="ECO:0000313" key="4">
    <source>
        <dbReference type="WBParaSite" id="NBR_0000998301-mRNA-1"/>
    </source>
</evidence>
<name>A0A0N4Y2M6_NIPBR</name>
<gene>
    <name evidence="2" type="ORF">NBR_LOCUS9984</name>
</gene>
<accession>A0A0N4Y2M6</accession>
<dbReference type="EMBL" id="UYSL01020233">
    <property type="protein sequence ID" value="VDL73573.1"/>
    <property type="molecule type" value="Genomic_DNA"/>
</dbReference>
<organism evidence="4">
    <name type="scientific">Nippostrongylus brasiliensis</name>
    <name type="common">Rat hookworm</name>
    <dbReference type="NCBI Taxonomy" id="27835"/>
    <lineage>
        <taxon>Eukaryota</taxon>
        <taxon>Metazoa</taxon>
        <taxon>Ecdysozoa</taxon>
        <taxon>Nematoda</taxon>
        <taxon>Chromadorea</taxon>
        <taxon>Rhabditida</taxon>
        <taxon>Rhabditina</taxon>
        <taxon>Rhabditomorpha</taxon>
        <taxon>Strongyloidea</taxon>
        <taxon>Heligmosomidae</taxon>
        <taxon>Nippostrongylus</taxon>
    </lineage>
</organism>
<sequence>MKPRDIAATTHAIASSGVPLPQDKPVPHPGVLLRNADNTGHGQCPSDKVCSIPSNETMTSPTAGLTPPTGVAQVVTTEKLTKTSSTKTESKKPPNGSSKGPTIREISSETNIWIPSTADAQGARSTPAKSESTSKRSSLPPDATREPPLDVYELRRRQERAQMTEIAMRQLRFAIKKLSYRCTLCRK</sequence>
<evidence type="ECO:0000256" key="1">
    <source>
        <dbReference type="SAM" id="MobiDB-lite"/>
    </source>
</evidence>
<evidence type="ECO:0000313" key="2">
    <source>
        <dbReference type="EMBL" id="VDL73573.1"/>
    </source>
</evidence>
<dbReference type="AlphaFoldDB" id="A0A0N4Y2M6"/>